<feature type="domain" description="Pyridoxamine 5'-phosphate oxidase Alr4036 family FMN-binding" evidence="1">
    <location>
        <begin position="14"/>
        <end position="143"/>
    </location>
</feature>
<gene>
    <name evidence="2" type="ORF">NA56DRAFT_651602</name>
</gene>
<dbReference type="Gene3D" id="2.30.110.10">
    <property type="entry name" value="Electron Transport, Fmn-binding Protein, Chain A"/>
    <property type="match status" value="1"/>
</dbReference>
<evidence type="ECO:0000313" key="2">
    <source>
        <dbReference type="EMBL" id="PMD13639.1"/>
    </source>
</evidence>
<dbReference type="OrthoDB" id="5394411at2759"/>
<dbReference type="STRING" id="1745343.A0A2J6PI34"/>
<name>A0A2J6PI34_9HELO</name>
<dbReference type="Proteomes" id="UP000235672">
    <property type="component" value="Unassembled WGS sequence"/>
</dbReference>
<dbReference type="AlphaFoldDB" id="A0A2J6PI34"/>
<reference evidence="2 3" key="1">
    <citation type="submission" date="2016-05" db="EMBL/GenBank/DDBJ databases">
        <title>A degradative enzymes factory behind the ericoid mycorrhizal symbiosis.</title>
        <authorList>
            <consortium name="DOE Joint Genome Institute"/>
            <person name="Martino E."/>
            <person name="Morin E."/>
            <person name="Grelet G."/>
            <person name="Kuo A."/>
            <person name="Kohler A."/>
            <person name="Daghino S."/>
            <person name="Barry K."/>
            <person name="Choi C."/>
            <person name="Cichocki N."/>
            <person name="Clum A."/>
            <person name="Copeland A."/>
            <person name="Hainaut M."/>
            <person name="Haridas S."/>
            <person name="Labutti K."/>
            <person name="Lindquist E."/>
            <person name="Lipzen A."/>
            <person name="Khouja H.-R."/>
            <person name="Murat C."/>
            <person name="Ohm R."/>
            <person name="Olson A."/>
            <person name="Spatafora J."/>
            <person name="Veneault-Fourrey C."/>
            <person name="Henrissat B."/>
            <person name="Grigoriev I."/>
            <person name="Martin F."/>
            <person name="Perotto S."/>
        </authorList>
    </citation>
    <scope>NUCLEOTIDE SEQUENCE [LARGE SCALE GENOMIC DNA]</scope>
    <source>
        <strain evidence="2 3">UAMH 7357</strain>
    </source>
</reference>
<sequence length="289" mass="32111">MSTSSTTPASIGVAPWRPLFVSHLAKMDSPEFVFTSLHPAESKDSPVPYVPRARYCIYRGMWAELPENKRNEAPKNDRVYESDLLTLTTDVRMAKVPEIFASSPGHGDVSQSQGSGGGGPVEAVFWVKEVMTQWRIRGEAYIVAQDIEGSGEESSGTRTVKSKVGERMRVVKEEGKDSWSWSTELTAHFGNLSPGMRGSFRNPEPGSPVSIPPSDKNLGLGQQVNDLHDEVARKNFRIIIIKPDVIEQIDLSVPDKARRWKYTFVGPNGAKTGERGREVGEWKVEELWP</sequence>
<dbReference type="InterPro" id="IPR024624">
    <property type="entry name" value="Pyridox_Oxase_Alr4036_FMN-bd"/>
</dbReference>
<dbReference type="PANTHER" id="PTHR28243:SF1">
    <property type="entry name" value="PYRIDOXAMINE 5'-PHOSPHATE OXIDASE ALR4036 FAMILY FMN-BINDING DOMAIN-CONTAINING PROTEIN"/>
    <property type="match status" value="1"/>
</dbReference>
<evidence type="ECO:0000259" key="1">
    <source>
        <dbReference type="Pfam" id="PF12766"/>
    </source>
</evidence>
<dbReference type="EMBL" id="KZ613529">
    <property type="protein sequence ID" value="PMD13639.1"/>
    <property type="molecule type" value="Genomic_DNA"/>
</dbReference>
<evidence type="ECO:0000313" key="3">
    <source>
        <dbReference type="Proteomes" id="UP000235672"/>
    </source>
</evidence>
<dbReference type="Pfam" id="PF12766">
    <property type="entry name" value="Pyridox_oxase_2"/>
    <property type="match status" value="1"/>
</dbReference>
<dbReference type="PANTHER" id="PTHR28243">
    <property type="entry name" value="AGL049CP"/>
    <property type="match status" value="1"/>
</dbReference>
<protein>
    <recommendedName>
        <fullName evidence="1">Pyridoxamine 5'-phosphate oxidase Alr4036 family FMN-binding domain-containing protein</fullName>
    </recommendedName>
</protein>
<accession>A0A2J6PI34</accession>
<dbReference type="GO" id="GO:0010181">
    <property type="term" value="F:FMN binding"/>
    <property type="evidence" value="ECO:0007669"/>
    <property type="project" value="InterPro"/>
</dbReference>
<keyword evidence="3" id="KW-1185">Reference proteome</keyword>
<dbReference type="InterPro" id="IPR012349">
    <property type="entry name" value="Split_barrel_FMN-bd"/>
</dbReference>
<organism evidence="2 3">
    <name type="scientific">Hyaloscypha hepaticicola</name>
    <dbReference type="NCBI Taxonomy" id="2082293"/>
    <lineage>
        <taxon>Eukaryota</taxon>
        <taxon>Fungi</taxon>
        <taxon>Dikarya</taxon>
        <taxon>Ascomycota</taxon>
        <taxon>Pezizomycotina</taxon>
        <taxon>Leotiomycetes</taxon>
        <taxon>Helotiales</taxon>
        <taxon>Hyaloscyphaceae</taxon>
        <taxon>Hyaloscypha</taxon>
    </lineage>
</organism>
<proteinExistence type="predicted"/>
<dbReference type="SUPFAM" id="SSF50475">
    <property type="entry name" value="FMN-binding split barrel"/>
    <property type="match status" value="1"/>
</dbReference>